<reference evidence="1 2" key="1">
    <citation type="submission" date="2018-08" db="EMBL/GenBank/DDBJ databases">
        <title>A genome reference for cultivated species of the human gut microbiota.</title>
        <authorList>
            <person name="Zou Y."/>
            <person name="Xue W."/>
            <person name="Luo G."/>
        </authorList>
    </citation>
    <scope>NUCLEOTIDE SEQUENCE [LARGE SCALE GENOMIC DNA]</scope>
    <source>
        <strain evidence="1 2">TF03-6</strain>
    </source>
</reference>
<gene>
    <name evidence="1" type="ORF">DXC34_14095</name>
</gene>
<proteinExistence type="predicted"/>
<dbReference type="AlphaFoldDB" id="A0A3E4UL32"/>
<name>A0A3E4UL32_BACSE</name>
<evidence type="ECO:0000313" key="1">
    <source>
        <dbReference type="EMBL" id="RGM11273.1"/>
    </source>
</evidence>
<evidence type="ECO:0000313" key="2">
    <source>
        <dbReference type="Proteomes" id="UP000261223"/>
    </source>
</evidence>
<accession>A0A3E4UL32</accession>
<organism evidence="1 2">
    <name type="scientific">Bacteroides stercoris</name>
    <dbReference type="NCBI Taxonomy" id="46506"/>
    <lineage>
        <taxon>Bacteria</taxon>
        <taxon>Pseudomonadati</taxon>
        <taxon>Bacteroidota</taxon>
        <taxon>Bacteroidia</taxon>
        <taxon>Bacteroidales</taxon>
        <taxon>Bacteroidaceae</taxon>
        <taxon>Bacteroides</taxon>
    </lineage>
</organism>
<comment type="caution">
    <text evidence="1">The sequence shown here is derived from an EMBL/GenBank/DDBJ whole genome shotgun (WGS) entry which is preliminary data.</text>
</comment>
<dbReference type="Proteomes" id="UP000261223">
    <property type="component" value="Unassembled WGS sequence"/>
</dbReference>
<protein>
    <submittedName>
        <fullName evidence="1">Uncharacterized protein</fullName>
    </submittedName>
</protein>
<sequence>MFLCMEFENYDIIQLHHLLDKYVYSQVNYENELNRKTIKTNISWKEILPFLHCPSLIEAKKQMREAFYCYAQTFVTIYTENDFFSSYPLVVDVDATDFGIMIEHNTIALKHYLKHFDKKVEIWNRFIENLLTLHLKSPGRVIYSYLCRGYENTISMEILKKDLGSTLSNPQFLYRIIRPIEAEILSLYNKRLIPFYVKVETQKSASGSGGRLLGVTFNFIDEVSLIRQTKLLPEYLEYLEEQLLCIYPMEYPFLMEQIKEMPTAIIEKLHNTIKYIGADPVAYELPIARVVKTKLEEDFNIKFS</sequence>
<dbReference type="EMBL" id="QSSV01000019">
    <property type="protein sequence ID" value="RGM11273.1"/>
    <property type="molecule type" value="Genomic_DNA"/>
</dbReference>